<comment type="caution">
    <text evidence="9">The sequence shown here is derived from an EMBL/GenBank/DDBJ whole genome shotgun (WGS) entry which is preliminary data.</text>
</comment>
<dbReference type="SUPFAM" id="SSF53383">
    <property type="entry name" value="PLP-dependent transferases"/>
    <property type="match status" value="1"/>
</dbReference>
<evidence type="ECO:0000256" key="6">
    <source>
        <dbReference type="ARBA" id="ARBA00023102"/>
    </source>
</evidence>
<dbReference type="InterPro" id="IPR001917">
    <property type="entry name" value="Aminotrans_II_pyridoxalP_BS"/>
</dbReference>
<dbReference type="GO" id="GO:0004400">
    <property type="term" value="F:histidinol-phosphate transaminase activity"/>
    <property type="evidence" value="ECO:0007669"/>
    <property type="project" value="InterPro"/>
</dbReference>
<feature type="domain" description="Aminotransferase class I/classII large" evidence="8">
    <location>
        <begin position="35"/>
        <end position="365"/>
    </location>
</feature>
<evidence type="ECO:0000256" key="2">
    <source>
        <dbReference type="ARBA" id="ARBA00022576"/>
    </source>
</evidence>
<protein>
    <recommendedName>
        <fullName evidence="8">Aminotransferase class I/classII large domain-containing protein</fullName>
    </recommendedName>
</protein>
<keyword evidence="5" id="KW-0663">Pyridoxal phosphate</keyword>
<dbReference type="Pfam" id="PF00155">
    <property type="entry name" value="Aminotran_1_2"/>
    <property type="match status" value="1"/>
</dbReference>
<evidence type="ECO:0000256" key="4">
    <source>
        <dbReference type="ARBA" id="ARBA00022679"/>
    </source>
</evidence>
<dbReference type="EMBL" id="LAZR01002153">
    <property type="protein sequence ID" value="KKN33764.1"/>
    <property type="molecule type" value="Genomic_DNA"/>
</dbReference>
<evidence type="ECO:0000313" key="9">
    <source>
        <dbReference type="EMBL" id="KKN33764.1"/>
    </source>
</evidence>
<name>A0A0F9PUC5_9ZZZZ</name>
<organism evidence="9">
    <name type="scientific">marine sediment metagenome</name>
    <dbReference type="NCBI Taxonomy" id="412755"/>
    <lineage>
        <taxon>unclassified sequences</taxon>
        <taxon>metagenomes</taxon>
        <taxon>ecological metagenomes</taxon>
    </lineage>
</organism>
<proteinExistence type="inferred from homology"/>
<dbReference type="InterPro" id="IPR015422">
    <property type="entry name" value="PyrdxlP-dep_Trfase_small"/>
</dbReference>
<gene>
    <name evidence="9" type="ORF">LCGC14_0800500</name>
</gene>
<dbReference type="PANTHER" id="PTHR42885">
    <property type="entry name" value="HISTIDINOL-PHOSPHATE AMINOTRANSFERASE-RELATED"/>
    <property type="match status" value="1"/>
</dbReference>
<dbReference type="InterPro" id="IPR004839">
    <property type="entry name" value="Aminotransferase_I/II_large"/>
</dbReference>
<dbReference type="HAMAP" id="MF_01023">
    <property type="entry name" value="HisC_aminotrans_2"/>
    <property type="match status" value="1"/>
</dbReference>
<dbReference type="GO" id="GO:0000105">
    <property type="term" value="P:L-histidine biosynthetic process"/>
    <property type="evidence" value="ECO:0007669"/>
    <property type="project" value="UniProtKB-KW"/>
</dbReference>
<dbReference type="PANTHER" id="PTHR42885:SF2">
    <property type="entry name" value="HISTIDINOL-PHOSPHATE AMINOTRANSFERASE"/>
    <property type="match status" value="1"/>
</dbReference>
<dbReference type="PROSITE" id="PS00599">
    <property type="entry name" value="AA_TRANSFER_CLASS_2"/>
    <property type="match status" value="1"/>
</dbReference>
<dbReference type="InterPro" id="IPR005861">
    <property type="entry name" value="HisP_aminotrans"/>
</dbReference>
<keyword evidence="3" id="KW-0028">Amino-acid biosynthesis</keyword>
<dbReference type="Gene3D" id="3.40.640.10">
    <property type="entry name" value="Type I PLP-dependent aspartate aminotransferase-like (Major domain)"/>
    <property type="match status" value="1"/>
</dbReference>
<dbReference type="GO" id="GO:0030170">
    <property type="term" value="F:pyridoxal phosphate binding"/>
    <property type="evidence" value="ECO:0007669"/>
    <property type="project" value="InterPro"/>
</dbReference>
<dbReference type="InterPro" id="IPR015424">
    <property type="entry name" value="PyrdxlP-dep_Trfase"/>
</dbReference>
<dbReference type="Gene3D" id="3.90.1150.10">
    <property type="entry name" value="Aspartate Aminotransferase, domain 1"/>
    <property type="match status" value="1"/>
</dbReference>
<keyword evidence="4" id="KW-0808">Transferase</keyword>
<evidence type="ECO:0000256" key="5">
    <source>
        <dbReference type="ARBA" id="ARBA00022898"/>
    </source>
</evidence>
<evidence type="ECO:0000259" key="8">
    <source>
        <dbReference type="Pfam" id="PF00155"/>
    </source>
</evidence>
<dbReference type="InterPro" id="IPR015421">
    <property type="entry name" value="PyrdxlP-dep_Trfase_major"/>
</dbReference>
<evidence type="ECO:0000256" key="1">
    <source>
        <dbReference type="ARBA" id="ARBA00001933"/>
    </source>
</evidence>
<comment type="pathway">
    <text evidence="7">Amino-acid biosynthesis.</text>
</comment>
<keyword evidence="2" id="KW-0032">Aminotransferase</keyword>
<reference evidence="9" key="1">
    <citation type="journal article" date="2015" name="Nature">
        <title>Complex archaea that bridge the gap between prokaryotes and eukaryotes.</title>
        <authorList>
            <person name="Spang A."/>
            <person name="Saw J.H."/>
            <person name="Jorgensen S.L."/>
            <person name="Zaremba-Niedzwiedzka K."/>
            <person name="Martijn J."/>
            <person name="Lind A.E."/>
            <person name="van Eijk R."/>
            <person name="Schleper C."/>
            <person name="Guy L."/>
            <person name="Ettema T.J."/>
        </authorList>
    </citation>
    <scope>NUCLEOTIDE SEQUENCE</scope>
</reference>
<dbReference type="AlphaFoldDB" id="A0A0F9PUC5"/>
<dbReference type="CDD" id="cd00609">
    <property type="entry name" value="AAT_like"/>
    <property type="match status" value="1"/>
</dbReference>
<evidence type="ECO:0000256" key="7">
    <source>
        <dbReference type="ARBA" id="ARBA00029440"/>
    </source>
</evidence>
<accession>A0A0F9PUC5</accession>
<keyword evidence="6" id="KW-0368">Histidine biosynthesis</keyword>
<comment type="cofactor">
    <cofactor evidence="1">
        <name>pyridoxal 5'-phosphate</name>
        <dbReference type="ChEBI" id="CHEBI:597326"/>
    </cofactor>
</comment>
<sequence>MTKISPKEHIASIEQYSGVKSIELIAAELNIPINNIIKLDGNENPFGPLPEVIKSLGALKNIHLYPDMLSTNLIKILAEKKKLKKKNLIIGAGSDELIELLIRAYANPSDTIMTIAPTFGMYSFLANAYGINFKQISQNLVKQETFAHYNLDESKFLEAVKDAKIVFICRPNNPDGRVISEKFIKKLISLPVLVIIDEAYIEFSDFQSLASWVPQYDNLIVLRTFSKAYSLGGIRVGYGVMPTDIRNVLLSIKQPYNVNIAGQEAAISALSSPLVNLRVSEMKKTRKLFINQLIILQKQLNNFWIHPSEACYVLLTFESAKTSKKLYEYFYSKGILLRYYSSSDMVANIRISIGLQEDMERVIEELKLFLKGEN</sequence>
<evidence type="ECO:0000256" key="3">
    <source>
        <dbReference type="ARBA" id="ARBA00022605"/>
    </source>
</evidence>
<dbReference type="NCBIfam" id="TIGR01141">
    <property type="entry name" value="hisC"/>
    <property type="match status" value="1"/>
</dbReference>